<proteinExistence type="inferred from homology"/>
<evidence type="ECO:0000313" key="23">
    <source>
        <dbReference type="Proteomes" id="UP000503840"/>
    </source>
</evidence>
<evidence type="ECO:0000259" key="21">
    <source>
        <dbReference type="PROSITE" id="PS51371"/>
    </source>
</evidence>
<name>A0A7J0BIN7_9BACT</name>
<evidence type="ECO:0000256" key="10">
    <source>
        <dbReference type="ARBA" id="ARBA00023027"/>
    </source>
</evidence>
<dbReference type="GO" id="GO:0046872">
    <property type="term" value="F:metal ion binding"/>
    <property type="evidence" value="ECO:0007669"/>
    <property type="project" value="UniProtKB-UniRule"/>
</dbReference>
<dbReference type="SUPFAM" id="SSF51412">
    <property type="entry name" value="Inosine monophosphate dehydrogenase (IMPDH)"/>
    <property type="match status" value="1"/>
</dbReference>
<feature type="binding site" evidence="13 16">
    <location>
        <begin position="297"/>
        <end position="299"/>
    </location>
    <ligand>
        <name>NAD(+)</name>
        <dbReference type="ChEBI" id="CHEBI:57540"/>
    </ligand>
</feature>
<accession>A0A7J0BIN7</accession>
<dbReference type="CDD" id="cd00381">
    <property type="entry name" value="IMPDH"/>
    <property type="match status" value="1"/>
</dbReference>
<dbReference type="PROSITE" id="PS00487">
    <property type="entry name" value="IMP_DH_GMP_RED"/>
    <property type="match status" value="1"/>
</dbReference>
<dbReference type="EC" id="1.1.1.205" evidence="13 20"/>
<feature type="domain" description="CBS" evidence="21">
    <location>
        <begin position="93"/>
        <end position="149"/>
    </location>
</feature>
<feature type="binding site" evidence="13 15">
    <location>
        <position position="302"/>
    </location>
    <ligand>
        <name>IMP</name>
        <dbReference type="ChEBI" id="CHEBI:58053"/>
    </ligand>
</feature>
<dbReference type="GO" id="GO:0000166">
    <property type="term" value="F:nucleotide binding"/>
    <property type="evidence" value="ECO:0007669"/>
    <property type="project" value="UniProtKB-UniRule"/>
</dbReference>
<dbReference type="AlphaFoldDB" id="A0A7J0BIN7"/>
<evidence type="ECO:0000256" key="17">
    <source>
        <dbReference type="PIRSR" id="PIRSR000130-4"/>
    </source>
</evidence>
<evidence type="ECO:0000256" key="9">
    <source>
        <dbReference type="ARBA" id="ARBA00023002"/>
    </source>
</evidence>
<keyword evidence="9 13" id="KW-0560">Oxidoreductase</keyword>
<comment type="subunit">
    <text evidence="3 13">Homotetramer.</text>
</comment>
<dbReference type="InterPro" id="IPR001093">
    <property type="entry name" value="IMP_DH_GMPRt"/>
</dbReference>
<comment type="similarity">
    <text evidence="2 13 19">Belongs to the IMPDH/GMPR family.</text>
</comment>
<dbReference type="SMART" id="SM01240">
    <property type="entry name" value="IMPDH"/>
    <property type="match status" value="1"/>
</dbReference>
<evidence type="ECO:0000313" key="22">
    <source>
        <dbReference type="EMBL" id="GFM33509.1"/>
    </source>
</evidence>
<dbReference type="GO" id="GO:0006183">
    <property type="term" value="P:GTP biosynthetic process"/>
    <property type="evidence" value="ECO:0007669"/>
    <property type="project" value="TreeGrafter"/>
</dbReference>
<keyword evidence="5" id="KW-0677">Repeat</keyword>
<feature type="domain" description="CBS" evidence="21">
    <location>
        <begin position="153"/>
        <end position="213"/>
    </location>
</feature>
<dbReference type="Gene3D" id="3.20.20.70">
    <property type="entry name" value="Aldolase class I"/>
    <property type="match status" value="1"/>
</dbReference>
<dbReference type="NCBIfam" id="TIGR01302">
    <property type="entry name" value="IMP_dehydrog"/>
    <property type="match status" value="1"/>
</dbReference>
<feature type="binding site" description="in other chain" evidence="13 17">
    <location>
        <position position="301"/>
    </location>
    <ligand>
        <name>K(+)</name>
        <dbReference type="ChEBI" id="CHEBI:29103"/>
        <note>ligand shared between two tetrameric partners</note>
    </ligand>
</feature>
<feature type="binding site" description="in other chain" evidence="13 17">
    <location>
        <position position="304"/>
    </location>
    <ligand>
        <name>K(+)</name>
        <dbReference type="ChEBI" id="CHEBI:29103"/>
        <note>ligand shared between two tetrameric partners</note>
    </ligand>
</feature>
<dbReference type="Proteomes" id="UP000503840">
    <property type="component" value="Unassembled WGS sequence"/>
</dbReference>
<feature type="binding site" evidence="13">
    <location>
        <position position="247"/>
    </location>
    <ligand>
        <name>NAD(+)</name>
        <dbReference type="ChEBI" id="CHEBI:57540"/>
    </ligand>
</feature>
<feature type="binding site" evidence="13 15">
    <location>
        <position position="412"/>
    </location>
    <ligand>
        <name>IMP</name>
        <dbReference type="ChEBI" id="CHEBI:58053"/>
    </ligand>
</feature>
<feature type="active site" description="Thioimidate intermediate" evidence="13 14">
    <location>
        <position position="304"/>
    </location>
</feature>
<feature type="active site" description="Proton acceptor" evidence="13 14">
    <location>
        <position position="400"/>
    </location>
</feature>
<evidence type="ECO:0000256" key="7">
    <source>
        <dbReference type="ARBA" id="ARBA00022755"/>
    </source>
</evidence>
<feature type="binding site" evidence="13">
    <location>
        <position position="466"/>
    </location>
    <ligand>
        <name>K(+)</name>
        <dbReference type="ChEBI" id="CHEBI:29103"/>
        <note>ligand shared between two tetrameric partners</note>
    </ligand>
</feature>
<gene>
    <name evidence="13 22" type="primary">guaB</name>
    <name evidence="22" type="ORF">DSM101010T_18740</name>
</gene>
<evidence type="ECO:0000256" key="14">
    <source>
        <dbReference type="PIRSR" id="PIRSR000130-1"/>
    </source>
</evidence>
<comment type="cofactor">
    <cofactor evidence="1 13">
        <name>K(+)</name>
        <dbReference type="ChEBI" id="CHEBI:29103"/>
    </cofactor>
</comment>
<feature type="binding site" evidence="13 15">
    <location>
        <begin position="337"/>
        <end position="339"/>
    </location>
    <ligand>
        <name>IMP</name>
        <dbReference type="ChEBI" id="CHEBI:58053"/>
    </ligand>
</feature>
<dbReference type="HAMAP" id="MF_01964">
    <property type="entry name" value="IMPDH"/>
    <property type="match status" value="1"/>
</dbReference>
<dbReference type="UniPathway" id="UPA00601">
    <property type="reaction ID" value="UER00295"/>
</dbReference>
<organism evidence="22 23">
    <name type="scientific">Desulfovibrio subterraneus</name>
    <dbReference type="NCBI Taxonomy" id="2718620"/>
    <lineage>
        <taxon>Bacteria</taxon>
        <taxon>Pseudomonadati</taxon>
        <taxon>Thermodesulfobacteriota</taxon>
        <taxon>Desulfovibrionia</taxon>
        <taxon>Desulfovibrionales</taxon>
        <taxon>Desulfovibrionaceae</taxon>
        <taxon>Desulfovibrio</taxon>
    </lineage>
</organism>
<feature type="binding site" evidence="16">
    <location>
        <begin position="247"/>
        <end position="249"/>
    </location>
    <ligand>
        <name>NAD(+)</name>
        <dbReference type="ChEBI" id="CHEBI:57540"/>
    </ligand>
</feature>
<evidence type="ECO:0000256" key="16">
    <source>
        <dbReference type="PIRSR" id="PIRSR000130-3"/>
    </source>
</evidence>
<evidence type="ECO:0000256" key="18">
    <source>
        <dbReference type="PROSITE-ProRule" id="PRU00703"/>
    </source>
</evidence>
<dbReference type="PROSITE" id="PS51371">
    <property type="entry name" value="CBS"/>
    <property type="match status" value="2"/>
</dbReference>
<evidence type="ECO:0000256" key="1">
    <source>
        <dbReference type="ARBA" id="ARBA00001958"/>
    </source>
</evidence>
<keyword evidence="11 18" id="KW-0129">CBS domain</keyword>
<dbReference type="PIRSF" id="PIRSF000130">
    <property type="entry name" value="IMPDH"/>
    <property type="match status" value="1"/>
</dbReference>
<comment type="catalytic activity">
    <reaction evidence="12 13 20">
        <text>IMP + NAD(+) + H2O = XMP + NADH + H(+)</text>
        <dbReference type="Rhea" id="RHEA:11708"/>
        <dbReference type="ChEBI" id="CHEBI:15377"/>
        <dbReference type="ChEBI" id="CHEBI:15378"/>
        <dbReference type="ChEBI" id="CHEBI:57464"/>
        <dbReference type="ChEBI" id="CHEBI:57540"/>
        <dbReference type="ChEBI" id="CHEBI:57945"/>
        <dbReference type="ChEBI" id="CHEBI:58053"/>
        <dbReference type="EC" id="1.1.1.205"/>
    </reaction>
</comment>
<dbReference type="InterPro" id="IPR015875">
    <property type="entry name" value="IMP_DH/GMP_Rdtase_CS"/>
</dbReference>
<dbReference type="SMART" id="SM00116">
    <property type="entry name" value="CBS"/>
    <property type="match status" value="2"/>
</dbReference>
<protein>
    <recommendedName>
        <fullName evidence="13 20">Inosine-5'-monophosphate dehydrogenase</fullName>
        <shortName evidence="13">IMP dehydrogenase</shortName>
        <shortName evidence="13">IMPD</shortName>
        <shortName evidence="13">IMPDH</shortName>
        <ecNumber evidence="13 20">1.1.1.205</ecNumber>
    </recommendedName>
</protein>
<feature type="binding site" evidence="13 15">
    <location>
        <begin position="360"/>
        <end position="361"/>
    </location>
    <ligand>
        <name>IMP</name>
        <dbReference type="ChEBI" id="CHEBI:58053"/>
    </ligand>
</feature>
<evidence type="ECO:0000256" key="11">
    <source>
        <dbReference type="ARBA" id="ARBA00023122"/>
    </source>
</evidence>
<keyword evidence="23" id="KW-1185">Reference proteome</keyword>
<dbReference type="Pfam" id="PF00571">
    <property type="entry name" value="CBS"/>
    <property type="match status" value="2"/>
</dbReference>
<keyword evidence="10 13" id="KW-0520">NAD</keyword>
<dbReference type="FunFam" id="3.20.20.70:FF:000003">
    <property type="entry name" value="GMP reductase"/>
    <property type="match status" value="1"/>
</dbReference>
<evidence type="ECO:0000256" key="15">
    <source>
        <dbReference type="PIRSR" id="PIRSR000130-2"/>
    </source>
</evidence>
<evidence type="ECO:0000256" key="6">
    <source>
        <dbReference type="ARBA" id="ARBA00022749"/>
    </source>
</evidence>
<feature type="binding site" description="in other chain" evidence="13 17">
    <location>
        <position position="299"/>
    </location>
    <ligand>
        <name>K(+)</name>
        <dbReference type="ChEBI" id="CHEBI:29103"/>
        <note>ligand shared between two tetrameric partners</note>
    </ligand>
</feature>
<dbReference type="EMBL" id="BLVO01000013">
    <property type="protein sequence ID" value="GFM33509.1"/>
    <property type="molecule type" value="Genomic_DNA"/>
</dbReference>
<feature type="binding site" evidence="13">
    <location>
        <position position="467"/>
    </location>
    <ligand>
        <name>K(+)</name>
        <dbReference type="ChEBI" id="CHEBI:29103"/>
        <note>ligand shared between two tetrameric partners</note>
    </ligand>
</feature>
<comment type="function">
    <text evidence="13">Catalyzes the conversion of inosine 5'-phosphate (IMP) to xanthosine 5'-phosphate (XMP), the first committed and rate-limiting step in the de novo synthesis of guanine nucleotides, and therefore plays an important role in the regulation of cell growth.</text>
</comment>
<comment type="activity regulation">
    <text evidence="13">Mycophenolic acid (MPA) is a non-competitive inhibitor that prevents formation of the closed enzyme conformation by binding to the same site as the amobile flap. In contrast, mizoribine monophosphate (MZP) is a competitive inhibitor that induces the closed conformation. MPA is a potent inhibitor of mammalian IMPDHs but a poor inhibitor of the bacterial enzymes. MZP is a more potent inhibitor of bacterial IMPDH.</text>
</comment>
<keyword evidence="4 13" id="KW-0479">Metal-binding</keyword>
<dbReference type="GO" id="GO:0003938">
    <property type="term" value="F:IMP dehydrogenase activity"/>
    <property type="evidence" value="ECO:0007669"/>
    <property type="project" value="UniProtKB-UniRule"/>
</dbReference>
<keyword evidence="6 13" id="KW-0332">GMP biosynthesis</keyword>
<dbReference type="GO" id="GO:0006177">
    <property type="term" value="P:GMP biosynthetic process"/>
    <property type="evidence" value="ECO:0007669"/>
    <property type="project" value="UniProtKB-UniRule"/>
</dbReference>
<dbReference type="CDD" id="cd04601">
    <property type="entry name" value="CBS_pair_IMPDH"/>
    <property type="match status" value="1"/>
</dbReference>
<reference evidence="22 23" key="1">
    <citation type="submission" date="2020-05" db="EMBL/GenBank/DDBJ databases">
        <title>Draft genome sequence of Desulfovibrio sp. strain HN2T.</title>
        <authorList>
            <person name="Ueno A."/>
            <person name="Tamazawa S."/>
            <person name="Tamamura S."/>
            <person name="Murakami T."/>
            <person name="Kiyama T."/>
            <person name="Inomata H."/>
            <person name="Amano Y."/>
            <person name="Miyakawa K."/>
            <person name="Tamaki H."/>
            <person name="Naganuma T."/>
            <person name="Kaneko K."/>
        </authorList>
    </citation>
    <scope>NUCLEOTIDE SEQUENCE [LARGE SCALE GENOMIC DNA]</scope>
    <source>
        <strain evidence="22 23">HN2</strain>
    </source>
</reference>
<evidence type="ECO:0000256" key="8">
    <source>
        <dbReference type="ARBA" id="ARBA00022958"/>
    </source>
</evidence>
<keyword evidence="8 13" id="KW-0630">Potassium</keyword>
<feature type="binding site" evidence="13">
    <location>
        <position position="468"/>
    </location>
    <ligand>
        <name>K(+)</name>
        <dbReference type="ChEBI" id="CHEBI:29103"/>
        <note>ligand shared between two tetrameric partners</note>
    </ligand>
</feature>
<evidence type="ECO:0000256" key="4">
    <source>
        <dbReference type="ARBA" id="ARBA00022723"/>
    </source>
</evidence>
<comment type="caution">
    <text evidence="22">The sequence shown here is derived from an EMBL/GenBank/DDBJ whole genome shotgun (WGS) entry which is preliminary data.</text>
</comment>
<evidence type="ECO:0000256" key="3">
    <source>
        <dbReference type="ARBA" id="ARBA00011881"/>
    </source>
</evidence>
<evidence type="ECO:0000256" key="2">
    <source>
        <dbReference type="ARBA" id="ARBA00005502"/>
    </source>
</evidence>
<dbReference type="RefSeq" id="WP_174405166.1">
    <property type="nucleotide sequence ID" value="NZ_BLVO01000013.1"/>
</dbReference>
<dbReference type="InterPro" id="IPR046342">
    <property type="entry name" value="CBS_dom_sf"/>
</dbReference>
<dbReference type="InterPro" id="IPR005990">
    <property type="entry name" value="IMP_DH"/>
</dbReference>
<comment type="pathway">
    <text evidence="13 20">Purine metabolism; XMP biosynthesis via de novo pathway; XMP from IMP: step 1/1.</text>
</comment>
<evidence type="ECO:0000256" key="13">
    <source>
        <dbReference type="HAMAP-Rule" id="MF_01964"/>
    </source>
</evidence>
<dbReference type="PANTHER" id="PTHR11911">
    <property type="entry name" value="INOSINE-5-MONOPHOSPHATE DEHYDROGENASE RELATED"/>
    <property type="match status" value="1"/>
</dbReference>
<evidence type="ECO:0000256" key="20">
    <source>
        <dbReference type="RuleBase" id="RU003928"/>
    </source>
</evidence>
<evidence type="ECO:0000256" key="5">
    <source>
        <dbReference type="ARBA" id="ARBA00022737"/>
    </source>
</evidence>
<dbReference type="InterPro" id="IPR000644">
    <property type="entry name" value="CBS_dom"/>
</dbReference>
<evidence type="ECO:0000256" key="19">
    <source>
        <dbReference type="RuleBase" id="RU003927"/>
    </source>
</evidence>
<feature type="binding site" evidence="13 15">
    <location>
        <begin position="384"/>
        <end position="388"/>
    </location>
    <ligand>
        <name>IMP</name>
        <dbReference type="ChEBI" id="CHEBI:58053"/>
    </ligand>
</feature>
<comment type="caution">
    <text evidence="13">Lacks conserved residue(s) required for the propagation of feature annotation.</text>
</comment>
<dbReference type="Pfam" id="PF00478">
    <property type="entry name" value="IMPDH"/>
    <property type="match status" value="1"/>
</dbReference>
<sequence>MSEIIGKALTFDDVLLLPGYSETTPDMVDVSTKLTNSIPLNIPLISAAMDTVTESEMAIAMARNGGIGVVHKNMPLEQQCLEVQKVKKSESGMIIDPVTIVPELTITQALEVMSVYKVSGLPVLRGKELVGILTNRDVRFVEAPDTTKVSEVMTSKNLVTVPVGTTLEEAKRHLHEHRIEKLLVVDKDRTLKGIITMKDIDKVVKYPHSAKDESGRLRVAAALGVGKDCEMRAEALLKAGADALVLDSAHGHSRNILDSVAMIRSSFPNAQIIAGNIATYEGAMALFKSGADTVKVGIGPGSICTTRIVAGVGVPQVTAVQEAYKAAREMDRCIIADGGIKYSGDVVKAIAVGAHSVMMGSMFAGTDESPGETVLYQGRRYKNYRGMGSIDAMKAGSSDRYFQEKSKKLVPEGIVGRVPYKGPVTDTVHQLIGGLRSGMGYVGATTIADLSHKARMVQISAAGLRESHVHDVIITKEAPNYKMEN</sequence>
<dbReference type="PANTHER" id="PTHR11911:SF111">
    <property type="entry name" value="INOSINE-5'-MONOPHOSPHATE DEHYDROGENASE"/>
    <property type="match status" value="1"/>
</dbReference>
<dbReference type="InterPro" id="IPR013785">
    <property type="entry name" value="Aldolase_TIM"/>
</dbReference>
<keyword evidence="7 13" id="KW-0658">Purine biosynthesis</keyword>
<evidence type="ECO:0000256" key="12">
    <source>
        <dbReference type="ARBA" id="ARBA00048028"/>
    </source>
</evidence>
<dbReference type="SUPFAM" id="SSF54631">
    <property type="entry name" value="CBS-domain pair"/>
    <property type="match status" value="1"/>
</dbReference>